<dbReference type="SUPFAM" id="SSF74650">
    <property type="entry name" value="Galactose mutarotase-like"/>
    <property type="match status" value="1"/>
</dbReference>
<dbReference type="Pfam" id="PF01263">
    <property type="entry name" value="Aldose_epim"/>
    <property type="match status" value="1"/>
</dbReference>
<gene>
    <name evidence="1" type="ORF">DES41_107308</name>
</gene>
<reference evidence="1 2" key="1">
    <citation type="submission" date="2018-07" db="EMBL/GenBank/DDBJ databases">
        <title>Genomic Encyclopedia of Type Strains, Phase IV (KMG-IV): sequencing the most valuable type-strain genomes for metagenomic binning, comparative biology and taxonomic classification.</title>
        <authorList>
            <person name="Goeker M."/>
        </authorList>
    </citation>
    <scope>NUCLEOTIDE SEQUENCE [LARGE SCALE GENOMIC DNA]</scope>
    <source>
        <strain evidence="1 2">DSM 21634</strain>
    </source>
</reference>
<dbReference type="Gene3D" id="2.70.98.10">
    <property type="match status" value="1"/>
</dbReference>
<dbReference type="CDD" id="cd09021">
    <property type="entry name" value="Aldose_epim_Ec_YphB"/>
    <property type="match status" value="1"/>
</dbReference>
<dbReference type="InterPro" id="IPR011013">
    <property type="entry name" value="Gal_mutarotase_sf_dom"/>
</dbReference>
<evidence type="ECO:0000313" key="1">
    <source>
        <dbReference type="EMBL" id="RCW68786.1"/>
    </source>
</evidence>
<dbReference type="GO" id="GO:0030246">
    <property type="term" value="F:carbohydrate binding"/>
    <property type="evidence" value="ECO:0007669"/>
    <property type="project" value="InterPro"/>
</dbReference>
<keyword evidence="2" id="KW-1185">Reference proteome</keyword>
<proteinExistence type="predicted"/>
<name>A0A368XNM9_9BURK</name>
<evidence type="ECO:0000313" key="2">
    <source>
        <dbReference type="Proteomes" id="UP000252884"/>
    </source>
</evidence>
<dbReference type="InterPro" id="IPR014718">
    <property type="entry name" value="GH-type_carb-bd"/>
</dbReference>
<dbReference type="OrthoDB" id="9808779at2"/>
<dbReference type="RefSeq" id="WP_114470306.1">
    <property type="nucleotide sequence ID" value="NZ_QPJK01000007.1"/>
</dbReference>
<sequence length="298" mass="32705">MTHPIVCLRHAGQELGLVPTLGGAVAAWRCARPDGSALDLWRPWDGETADLYQLASFAMLPWSNRIGQGGFTQDGRWHAMQPNRAGEPYPIHGDGWLQAWSLEQPAADTFRLALRSQHFGGNPYDYAATQTFRLVPGGLDQTVEVQHLGAEPLPYGLGLHPWFPRTPAMRVQAGVDGVWLSGDDPIPTGYTQALPADWDLNAGIPAHGSFIDNGYGGWQGQARIDWPEHGLRLTLTTPDPAASAPCCLVYRPPHGPALCFEPITHPIDAFHLPGRPGLRVLARGETLRLHVQWRFADF</sequence>
<dbReference type="AlphaFoldDB" id="A0A368XNM9"/>
<comment type="caution">
    <text evidence="1">The sequence shown here is derived from an EMBL/GenBank/DDBJ whole genome shotgun (WGS) entry which is preliminary data.</text>
</comment>
<dbReference type="Proteomes" id="UP000252884">
    <property type="component" value="Unassembled WGS sequence"/>
</dbReference>
<accession>A0A368XNM9</accession>
<protein>
    <submittedName>
        <fullName evidence="1">Aldose 1-epimerase</fullName>
    </submittedName>
</protein>
<dbReference type="EMBL" id="QPJK01000007">
    <property type="protein sequence ID" value="RCW68786.1"/>
    <property type="molecule type" value="Genomic_DNA"/>
</dbReference>
<dbReference type="GO" id="GO:0016853">
    <property type="term" value="F:isomerase activity"/>
    <property type="evidence" value="ECO:0007669"/>
    <property type="project" value="InterPro"/>
</dbReference>
<dbReference type="InterPro" id="IPR008183">
    <property type="entry name" value="Aldose_1/G6P_1-epimerase"/>
</dbReference>
<dbReference type="GO" id="GO:0005975">
    <property type="term" value="P:carbohydrate metabolic process"/>
    <property type="evidence" value="ECO:0007669"/>
    <property type="project" value="InterPro"/>
</dbReference>
<organism evidence="1 2">
    <name type="scientific">Pseudorhodoferax soli</name>
    <dbReference type="NCBI Taxonomy" id="545864"/>
    <lineage>
        <taxon>Bacteria</taxon>
        <taxon>Pseudomonadati</taxon>
        <taxon>Pseudomonadota</taxon>
        <taxon>Betaproteobacteria</taxon>
        <taxon>Burkholderiales</taxon>
        <taxon>Comamonadaceae</taxon>
    </lineage>
</organism>